<dbReference type="PRINTS" id="PR00038">
    <property type="entry name" value="HTHLUXR"/>
</dbReference>
<dbReference type="SUPFAM" id="SSF55781">
    <property type="entry name" value="GAF domain-like"/>
    <property type="match status" value="1"/>
</dbReference>
<dbReference type="PROSITE" id="PS50043">
    <property type="entry name" value="HTH_LUXR_2"/>
    <property type="match status" value="1"/>
</dbReference>
<dbReference type="PANTHER" id="PTHR44688:SF16">
    <property type="entry name" value="DNA-BINDING TRANSCRIPTIONAL ACTIVATOR DEVR_DOSR"/>
    <property type="match status" value="1"/>
</dbReference>
<dbReference type="InterPro" id="IPR016032">
    <property type="entry name" value="Sig_transdc_resp-reg_C-effctor"/>
</dbReference>
<keyword evidence="3" id="KW-0804">Transcription</keyword>
<reference evidence="6" key="1">
    <citation type="journal article" date="2019" name="Int. J. Syst. Evol. Microbiol.">
        <title>The Global Catalogue of Microorganisms (GCM) 10K type strain sequencing project: providing services to taxonomists for standard genome sequencing and annotation.</title>
        <authorList>
            <consortium name="The Broad Institute Genomics Platform"/>
            <consortium name="The Broad Institute Genome Sequencing Center for Infectious Disease"/>
            <person name="Wu L."/>
            <person name="Ma J."/>
        </authorList>
    </citation>
    <scope>NUCLEOTIDE SEQUENCE [LARGE SCALE GENOMIC DNA]</scope>
    <source>
        <strain evidence="6">IBRC-M 10987</strain>
    </source>
</reference>
<dbReference type="PROSITE" id="PS00622">
    <property type="entry name" value="HTH_LUXR_1"/>
    <property type="match status" value="1"/>
</dbReference>
<evidence type="ECO:0000313" key="6">
    <source>
        <dbReference type="Proteomes" id="UP001595715"/>
    </source>
</evidence>
<keyword evidence="2" id="KW-0238">DNA-binding</keyword>
<evidence type="ECO:0000256" key="3">
    <source>
        <dbReference type="ARBA" id="ARBA00023163"/>
    </source>
</evidence>
<dbReference type="Gene3D" id="1.10.10.10">
    <property type="entry name" value="Winged helix-like DNA-binding domain superfamily/Winged helix DNA-binding domain"/>
    <property type="match status" value="1"/>
</dbReference>
<evidence type="ECO:0000256" key="1">
    <source>
        <dbReference type="ARBA" id="ARBA00023015"/>
    </source>
</evidence>
<evidence type="ECO:0000259" key="4">
    <source>
        <dbReference type="PROSITE" id="PS50043"/>
    </source>
</evidence>
<protein>
    <submittedName>
        <fullName evidence="5">LuxR C-terminal-related transcriptional regulator</fullName>
    </submittedName>
</protein>
<dbReference type="Proteomes" id="UP001595715">
    <property type="component" value="Unassembled WGS sequence"/>
</dbReference>
<feature type="domain" description="HTH luxR-type" evidence="4">
    <location>
        <begin position="333"/>
        <end position="397"/>
    </location>
</feature>
<dbReference type="InterPro" id="IPR029016">
    <property type="entry name" value="GAF-like_dom_sf"/>
</dbReference>
<dbReference type="SMART" id="SM00421">
    <property type="entry name" value="HTH_LUXR"/>
    <property type="match status" value="1"/>
</dbReference>
<dbReference type="InterPro" id="IPR003018">
    <property type="entry name" value="GAF"/>
</dbReference>
<dbReference type="SUPFAM" id="SSF46894">
    <property type="entry name" value="C-terminal effector domain of the bipartite response regulators"/>
    <property type="match status" value="1"/>
</dbReference>
<dbReference type="PANTHER" id="PTHR44688">
    <property type="entry name" value="DNA-BINDING TRANSCRIPTIONAL ACTIVATOR DEVR_DOSR"/>
    <property type="match status" value="1"/>
</dbReference>
<dbReference type="Pfam" id="PF00196">
    <property type="entry name" value="GerE"/>
    <property type="match status" value="1"/>
</dbReference>
<comment type="caution">
    <text evidence="5">The sequence shown here is derived from an EMBL/GenBank/DDBJ whole genome shotgun (WGS) entry which is preliminary data.</text>
</comment>
<gene>
    <name evidence="5" type="ORF">ACFOZ8_13755</name>
</gene>
<dbReference type="CDD" id="cd06170">
    <property type="entry name" value="LuxR_C_like"/>
    <property type="match status" value="1"/>
</dbReference>
<accession>A0ABV8K3W4</accession>
<dbReference type="InterPro" id="IPR000792">
    <property type="entry name" value="Tscrpt_reg_LuxR_C"/>
</dbReference>
<dbReference type="SMART" id="SM00065">
    <property type="entry name" value="GAF"/>
    <property type="match status" value="1"/>
</dbReference>
<keyword evidence="1" id="KW-0805">Transcription regulation</keyword>
<dbReference type="RefSeq" id="WP_377719367.1">
    <property type="nucleotide sequence ID" value="NZ_JBHSAM010000025.1"/>
</dbReference>
<evidence type="ECO:0000313" key="5">
    <source>
        <dbReference type="EMBL" id="MFC4100718.1"/>
    </source>
</evidence>
<name>A0ABV8K3W4_9BACL</name>
<dbReference type="EMBL" id="JBHSAM010000025">
    <property type="protein sequence ID" value="MFC4100718.1"/>
    <property type="molecule type" value="Genomic_DNA"/>
</dbReference>
<dbReference type="InterPro" id="IPR036388">
    <property type="entry name" value="WH-like_DNA-bd_sf"/>
</dbReference>
<proteinExistence type="predicted"/>
<organism evidence="5 6">
    <name type="scientific">Paenibacillus xanthanilyticus</name>
    <dbReference type="NCBI Taxonomy" id="1783531"/>
    <lineage>
        <taxon>Bacteria</taxon>
        <taxon>Bacillati</taxon>
        <taxon>Bacillota</taxon>
        <taxon>Bacilli</taxon>
        <taxon>Bacillales</taxon>
        <taxon>Paenibacillaceae</taxon>
        <taxon>Paenibacillus</taxon>
    </lineage>
</organism>
<keyword evidence="6" id="KW-1185">Reference proteome</keyword>
<dbReference type="Gene3D" id="3.30.450.40">
    <property type="match status" value="1"/>
</dbReference>
<evidence type="ECO:0000256" key="2">
    <source>
        <dbReference type="ARBA" id="ARBA00023125"/>
    </source>
</evidence>
<sequence length="400" mass="44884">MAEAGRKMKKRFCKTSEAELISRKLRAVRVIQDLYLATDSFWQLPDVLQFILRSLDDAFSFKQSTILLVNEAGDTLHFQSAWGYPEGYYVNPVKLGHGFIGVTARSGEVLRIGSLRRNMMYMNAIRTESVPQPDAQAGMIMQAARLGRPLPESLMVVPCIARTGVIGVIFVESQQAMAFDEIDQELLLMVAGQTARLIEEVRLAEWQHRRKEGLLQAKAHLHQFHVFLDMMISVSTPSSVHYTSAMQKQLQGFTHIGQDPLLSRRYFEEAAELFQTIGMMLEMARSRLSAVLLAPPSKEMEELLGGCLAAFEACHASEYAEVTRSLIKRLQHPQSDLPMLTNRELDIARLVAQGLSNAEIALQLHISVRTVTTHLDRIYNKLAVGSRTALICALTNWSTP</sequence>
<dbReference type="Pfam" id="PF13185">
    <property type="entry name" value="GAF_2"/>
    <property type="match status" value="1"/>
</dbReference>